<name>A0ABV6JEH9_9BACL</name>
<dbReference type="Gene3D" id="3.40.50.1820">
    <property type="entry name" value="alpha/beta hydrolase"/>
    <property type="match status" value="1"/>
</dbReference>
<keyword evidence="3" id="KW-1185">Reference proteome</keyword>
<reference evidence="2 3" key="1">
    <citation type="submission" date="2024-09" db="EMBL/GenBank/DDBJ databases">
        <authorList>
            <person name="Sun Q."/>
            <person name="Mori K."/>
        </authorList>
    </citation>
    <scope>NUCLEOTIDE SEQUENCE [LARGE SCALE GENOMIC DNA]</scope>
    <source>
        <strain evidence="2 3">CCM 4839</strain>
    </source>
</reference>
<evidence type="ECO:0000313" key="2">
    <source>
        <dbReference type="EMBL" id="MFC0394314.1"/>
    </source>
</evidence>
<protein>
    <submittedName>
        <fullName evidence="2">Alpha/beta fold hydrolase</fullName>
    </submittedName>
</protein>
<dbReference type="InterPro" id="IPR050266">
    <property type="entry name" value="AB_hydrolase_sf"/>
</dbReference>
<keyword evidence="2" id="KW-0378">Hydrolase</keyword>
<dbReference type="GO" id="GO:0016787">
    <property type="term" value="F:hydrolase activity"/>
    <property type="evidence" value="ECO:0007669"/>
    <property type="project" value="UniProtKB-KW"/>
</dbReference>
<dbReference type="PANTHER" id="PTHR43798">
    <property type="entry name" value="MONOACYLGLYCEROL LIPASE"/>
    <property type="match status" value="1"/>
</dbReference>
<organism evidence="2 3">
    <name type="scientific">Paenibacillus mendelii</name>
    <dbReference type="NCBI Taxonomy" id="206163"/>
    <lineage>
        <taxon>Bacteria</taxon>
        <taxon>Bacillati</taxon>
        <taxon>Bacillota</taxon>
        <taxon>Bacilli</taxon>
        <taxon>Bacillales</taxon>
        <taxon>Paenibacillaceae</taxon>
        <taxon>Paenibacillus</taxon>
    </lineage>
</organism>
<comment type="caution">
    <text evidence="2">The sequence shown here is derived from an EMBL/GenBank/DDBJ whole genome shotgun (WGS) entry which is preliminary data.</text>
</comment>
<proteinExistence type="predicted"/>
<dbReference type="Proteomes" id="UP001589818">
    <property type="component" value="Unassembled WGS sequence"/>
</dbReference>
<feature type="domain" description="AB hydrolase-1" evidence="1">
    <location>
        <begin position="63"/>
        <end position="287"/>
    </location>
</feature>
<evidence type="ECO:0000259" key="1">
    <source>
        <dbReference type="Pfam" id="PF12697"/>
    </source>
</evidence>
<dbReference type="InterPro" id="IPR000073">
    <property type="entry name" value="AB_hydrolase_1"/>
</dbReference>
<dbReference type="PANTHER" id="PTHR43798:SF33">
    <property type="entry name" value="HYDROLASE, PUTATIVE (AFU_ORTHOLOGUE AFUA_2G14860)-RELATED"/>
    <property type="match status" value="1"/>
</dbReference>
<dbReference type="EMBL" id="JBHLVF010000041">
    <property type="protein sequence ID" value="MFC0394314.1"/>
    <property type="molecule type" value="Genomic_DNA"/>
</dbReference>
<evidence type="ECO:0000313" key="3">
    <source>
        <dbReference type="Proteomes" id="UP001589818"/>
    </source>
</evidence>
<sequence>MFRDDSTIGHFTSDEGEQDFQSAYQEAMSLLPQPVDTRDIETEFGTVRIYYFTKEENKHKEPILLLPGRSSSTPMWEPNLEGLMGERPVYTIDLLGEPGMSVQTKEIKTQEDQAQWLHEVLTSLDVDNVHLMGVSIGGWTTMNLLRYNPEKIASVSLLDPVFVFQPISIKMILASIPASVPFVPKFIREKMLSYIAGGAKADDSEPIAKLIESGMRNYKLKLPGPDQISDEELKSISVPVLAIMAENSTMHNSEQAVAQGKKLVQDIDIMNWPNASHAINGEFADEINTRILEFVKLHSRDDNGS</sequence>
<dbReference type="InterPro" id="IPR029058">
    <property type="entry name" value="AB_hydrolase_fold"/>
</dbReference>
<dbReference type="Pfam" id="PF12697">
    <property type="entry name" value="Abhydrolase_6"/>
    <property type="match status" value="1"/>
</dbReference>
<gene>
    <name evidence="2" type="ORF">ACFFJ8_23485</name>
</gene>
<dbReference type="SUPFAM" id="SSF53474">
    <property type="entry name" value="alpha/beta-Hydrolases"/>
    <property type="match status" value="1"/>
</dbReference>
<accession>A0ABV6JEH9</accession>
<dbReference type="RefSeq" id="WP_204816705.1">
    <property type="nucleotide sequence ID" value="NZ_JANHOF010000001.1"/>
</dbReference>